<protein>
    <submittedName>
        <fullName evidence="2">Transcriptional regulator, RpiR family</fullName>
    </submittedName>
</protein>
<dbReference type="PROSITE" id="PS51071">
    <property type="entry name" value="HTH_RPIR"/>
    <property type="match status" value="1"/>
</dbReference>
<reference evidence="3" key="1">
    <citation type="submission" date="2016-10" db="EMBL/GenBank/DDBJ databases">
        <authorList>
            <person name="Varghese N."/>
            <person name="Submissions S."/>
        </authorList>
    </citation>
    <scope>NUCLEOTIDE SEQUENCE [LARGE SCALE GENOMIC DNA]</scope>
    <source>
        <strain evidence="3">ES.061</strain>
    </source>
</reference>
<dbReference type="GO" id="GO:0097367">
    <property type="term" value="F:carbohydrate derivative binding"/>
    <property type="evidence" value="ECO:0007669"/>
    <property type="project" value="InterPro"/>
</dbReference>
<dbReference type="EMBL" id="FNSL01000001">
    <property type="protein sequence ID" value="SEB76359.1"/>
    <property type="molecule type" value="Genomic_DNA"/>
</dbReference>
<dbReference type="GO" id="GO:1901135">
    <property type="term" value="P:carbohydrate derivative metabolic process"/>
    <property type="evidence" value="ECO:0007669"/>
    <property type="project" value="InterPro"/>
</dbReference>
<feature type="domain" description="HTH rpiR-type" evidence="1">
    <location>
        <begin position="1"/>
        <end position="77"/>
    </location>
</feature>
<gene>
    <name evidence="2" type="ORF">SAMN05216452_3082</name>
</gene>
<name>A0A1H4M006_9HYPH</name>
<evidence type="ECO:0000313" key="2">
    <source>
        <dbReference type="EMBL" id="SEB76359.1"/>
    </source>
</evidence>
<evidence type="ECO:0000259" key="1">
    <source>
        <dbReference type="PROSITE" id="PS51071"/>
    </source>
</evidence>
<dbReference type="InterPro" id="IPR047640">
    <property type="entry name" value="RpiR-like"/>
</dbReference>
<evidence type="ECO:0000313" key="3">
    <source>
        <dbReference type="Proteomes" id="UP000199064"/>
    </source>
</evidence>
<dbReference type="RefSeq" id="WP_090329370.1">
    <property type="nucleotide sequence ID" value="NZ_FNSL01000001.1"/>
</dbReference>
<accession>A0A1H4M006</accession>
<proteinExistence type="predicted"/>
<dbReference type="Pfam" id="PF01380">
    <property type="entry name" value="SIS"/>
    <property type="match status" value="1"/>
</dbReference>
<keyword evidence="3" id="KW-1185">Reference proteome</keyword>
<dbReference type="GO" id="GO:0003700">
    <property type="term" value="F:DNA-binding transcription factor activity"/>
    <property type="evidence" value="ECO:0007669"/>
    <property type="project" value="InterPro"/>
</dbReference>
<sequence>MQVRQRLENLSSELTATERKLCTALLLDYPYAGLDTIQDLAKKTGTSSPSISRFVTKLGFQGYQDFQRHLIDEIRQSNRSPLDLHVGDRPIQGDYLEDFVSRAVNLISASASAITSAQFERVCDLLGDEKRNVYLIGGRISDAIALYVSRHLRQVRSGVFHLPADPEIWPEYMLRMRSKDVLFMVDYRRYQRNLAELARRARAQSGVQIVVLTDKWMSPAANHANEVFATPIESGTVWDSYSGAMVLMEAMLTRIAETNWDKTRKRIEAWDSLRFDHGARDDDQ</sequence>
<dbReference type="Proteomes" id="UP000199064">
    <property type="component" value="Unassembled WGS sequence"/>
</dbReference>
<dbReference type="GO" id="GO:0003677">
    <property type="term" value="F:DNA binding"/>
    <property type="evidence" value="ECO:0007669"/>
    <property type="project" value="InterPro"/>
</dbReference>
<dbReference type="SUPFAM" id="SSF53697">
    <property type="entry name" value="SIS domain"/>
    <property type="match status" value="1"/>
</dbReference>
<dbReference type="InterPro" id="IPR000281">
    <property type="entry name" value="HTH_RpiR"/>
</dbReference>
<dbReference type="InterPro" id="IPR009057">
    <property type="entry name" value="Homeodomain-like_sf"/>
</dbReference>
<dbReference type="SUPFAM" id="SSF46689">
    <property type="entry name" value="Homeodomain-like"/>
    <property type="match status" value="1"/>
</dbReference>
<dbReference type="AlphaFoldDB" id="A0A1H4M006"/>
<dbReference type="Gene3D" id="3.40.50.10490">
    <property type="entry name" value="Glucose-6-phosphate isomerase like protein, domain 1"/>
    <property type="match status" value="1"/>
</dbReference>
<dbReference type="InterPro" id="IPR036388">
    <property type="entry name" value="WH-like_DNA-bd_sf"/>
</dbReference>
<dbReference type="PANTHER" id="PTHR30514">
    <property type="entry name" value="GLUCOKINASE"/>
    <property type="match status" value="1"/>
</dbReference>
<dbReference type="PANTHER" id="PTHR30514:SF18">
    <property type="entry name" value="RPIR-FAMILY TRANSCRIPTIONAL REGULATOR"/>
    <property type="match status" value="1"/>
</dbReference>
<dbReference type="Pfam" id="PF01418">
    <property type="entry name" value="HTH_6"/>
    <property type="match status" value="1"/>
</dbReference>
<dbReference type="InterPro" id="IPR001347">
    <property type="entry name" value="SIS_dom"/>
</dbReference>
<organism evidence="2 3">
    <name type="scientific">Nitratireductor aquibiodomus</name>
    <dbReference type="NCBI Taxonomy" id="204799"/>
    <lineage>
        <taxon>Bacteria</taxon>
        <taxon>Pseudomonadati</taxon>
        <taxon>Pseudomonadota</taxon>
        <taxon>Alphaproteobacteria</taxon>
        <taxon>Hyphomicrobiales</taxon>
        <taxon>Phyllobacteriaceae</taxon>
        <taxon>Nitratireductor</taxon>
    </lineage>
</organism>
<dbReference type="InterPro" id="IPR046348">
    <property type="entry name" value="SIS_dom_sf"/>
</dbReference>
<dbReference type="Gene3D" id="1.10.10.10">
    <property type="entry name" value="Winged helix-like DNA-binding domain superfamily/Winged helix DNA-binding domain"/>
    <property type="match status" value="1"/>
</dbReference>